<dbReference type="Pfam" id="PF02259">
    <property type="entry name" value="FAT"/>
    <property type="match status" value="1"/>
</dbReference>
<dbReference type="SMART" id="SM01343">
    <property type="entry name" value="FATC"/>
    <property type="match status" value="1"/>
</dbReference>
<proteinExistence type="inferred from homology"/>
<dbReference type="InterPro" id="IPR018936">
    <property type="entry name" value="PI3/4_kinase_CS"/>
</dbReference>
<dbReference type="PROSITE" id="PS00916">
    <property type="entry name" value="PI3_4_KINASE_2"/>
    <property type="match status" value="1"/>
</dbReference>
<accession>G0UX37</accession>
<dbReference type="GO" id="GO:0004674">
    <property type="term" value="F:protein serine/threonine kinase activity"/>
    <property type="evidence" value="ECO:0007669"/>
    <property type="project" value="UniProtKB-KW"/>
</dbReference>
<comment type="catalytic activity">
    <reaction evidence="8">
        <text>L-seryl-[protein] + ATP = O-phospho-L-seryl-[protein] + ADP + H(+)</text>
        <dbReference type="Rhea" id="RHEA:17989"/>
        <dbReference type="Rhea" id="RHEA-COMP:9863"/>
        <dbReference type="Rhea" id="RHEA-COMP:11604"/>
        <dbReference type="ChEBI" id="CHEBI:15378"/>
        <dbReference type="ChEBI" id="CHEBI:29999"/>
        <dbReference type="ChEBI" id="CHEBI:30616"/>
        <dbReference type="ChEBI" id="CHEBI:83421"/>
        <dbReference type="ChEBI" id="CHEBI:456216"/>
        <dbReference type="EC" id="2.7.11.1"/>
    </reaction>
</comment>
<organism evidence="13">
    <name type="scientific">Trypanosoma congolense (strain IL3000)</name>
    <dbReference type="NCBI Taxonomy" id="1068625"/>
    <lineage>
        <taxon>Eukaryota</taxon>
        <taxon>Discoba</taxon>
        <taxon>Euglenozoa</taxon>
        <taxon>Kinetoplastea</taxon>
        <taxon>Metakinetoplastina</taxon>
        <taxon>Trypanosomatida</taxon>
        <taxon>Trypanosomatidae</taxon>
        <taxon>Trypanosoma</taxon>
        <taxon>Nannomonas</taxon>
    </lineage>
</organism>
<dbReference type="Pfam" id="PF23593">
    <property type="entry name" value="HEAT_ATR"/>
    <property type="match status" value="1"/>
</dbReference>
<dbReference type="Gene3D" id="1.10.1070.11">
    <property type="entry name" value="Phosphatidylinositol 3-/4-kinase, catalytic domain"/>
    <property type="match status" value="1"/>
</dbReference>
<feature type="domain" description="FAT" evidence="11">
    <location>
        <begin position="1290"/>
        <end position="1852"/>
    </location>
</feature>
<evidence type="ECO:0000256" key="7">
    <source>
        <dbReference type="ARBA" id="ARBA00047899"/>
    </source>
</evidence>
<dbReference type="GO" id="GO:0106310">
    <property type="term" value="F:protein serine kinase activity"/>
    <property type="evidence" value="ECO:0007669"/>
    <property type="project" value="RHEA"/>
</dbReference>
<feature type="domain" description="FATC" evidence="12">
    <location>
        <begin position="2403"/>
        <end position="2435"/>
    </location>
</feature>
<evidence type="ECO:0000256" key="5">
    <source>
        <dbReference type="ARBA" id="ARBA00022777"/>
    </source>
</evidence>
<dbReference type="GO" id="GO:0005634">
    <property type="term" value="C:nucleus"/>
    <property type="evidence" value="ECO:0007669"/>
    <property type="project" value="TreeGrafter"/>
</dbReference>
<dbReference type="SMART" id="SM00146">
    <property type="entry name" value="PI3Kc"/>
    <property type="match status" value="1"/>
</dbReference>
<evidence type="ECO:0000256" key="3">
    <source>
        <dbReference type="ARBA" id="ARBA00022737"/>
    </source>
</evidence>
<evidence type="ECO:0000256" key="6">
    <source>
        <dbReference type="ARBA" id="ARBA00022840"/>
    </source>
</evidence>
<dbReference type="SUPFAM" id="SSF47212">
    <property type="entry name" value="FKBP12-rapamycin-binding domain of FKBP-rapamycin-associated protein (FRAP)"/>
    <property type="match status" value="1"/>
</dbReference>
<dbReference type="GO" id="GO:0044877">
    <property type="term" value="F:protein-containing complex binding"/>
    <property type="evidence" value="ECO:0007669"/>
    <property type="project" value="InterPro"/>
</dbReference>
<dbReference type="InterPro" id="IPR024585">
    <property type="entry name" value="mTOR_dom"/>
</dbReference>
<dbReference type="InterPro" id="IPR003151">
    <property type="entry name" value="PIK-rel_kinase_FAT"/>
</dbReference>
<dbReference type="PROSITE" id="PS51189">
    <property type="entry name" value="FAT"/>
    <property type="match status" value="1"/>
</dbReference>
<dbReference type="InterPro" id="IPR036940">
    <property type="entry name" value="PI3/4_kinase_cat_sf"/>
</dbReference>
<keyword evidence="9" id="KW-0723">Serine/threonine-protein kinase</keyword>
<evidence type="ECO:0000259" key="10">
    <source>
        <dbReference type="PROSITE" id="PS50290"/>
    </source>
</evidence>
<dbReference type="Pfam" id="PF11865">
    <property type="entry name" value="mTOR_dom"/>
    <property type="match status" value="1"/>
</dbReference>
<dbReference type="Pfam" id="PF00454">
    <property type="entry name" value="PI3_PI4_kinase"/>
    <property type="match status" value="1"/>
</dbReference>
<dbReference type="Gene3D" id="1.25.10.10">
    <property type="entry name" value="Leucine-rich Repeat Variant"/>
    <property type="match status" value="3"/>
</dbReference>
<dbReference type="InterPro" id="IPR036738">
    <property type="entry name" value="FRB_sf"/>
</dbReference>
<dbReference type="InterPro" id="IPR011989">
    <property type="entry name" value="ARM-like"/>
</dbReference>
<gene>
    <name evidence="13" type="ORF">TCIL3000_10_7280</name>
</gene>
<evidence type="ECO:0000259" key="11">
    <source>
        <dbReference type="PROSITE" id="PS51189"/>
    </source>
</evidence>
<dbReference type="GO" id="GO:0031932">
    <property type="term" value="C:TORC2 complex"/>
    <property type="evidence" value="ECO:0007669"/>
    <property type="project" value="TreeGrafter"/>
</dbReference>
<dbReference type="PANTHER" id="PTHR11139:SF9">
    <property type="entry name" value="SERINE_THREONINE-PROTEIN KINASE MTOR"/>
    <property type="match status" value="1"/>
</dbReference>
<dbReference type="PROSITE" id="PS50290">
    <property type="entry name" value="PI3_4_KINASE_3"/>
    <property type="match status" value="1"/>
</dbReference>
<name>G0UX37_TRYCI</name>
<comment type="catalytic activity">
    <reaction evidence="7 9">
        <text>L-threonyl-[protein] + ATP = O-phospho-L-threonyl-[protein] + ADP + H(+)</text>
        <dbReference type="Rhea" id="RHEA:46608"/>
        <dbReference type="Rhea" id="RHEA-COMP:11060"/>
        <dbReference type="Rhea" id="RHEA-COMP:11605"/>
        <dbReference type="ChEBI" id="CHEBI:15378"/>
        <dbReference type="ChEBI" id="CHEBI:30013"/>
        <dbReference type="ChEBI" id="CHEBI:30616"/>
        <dbReference type="ChEBI" id="CHEBI:61977"/>
        <dbReference type="ChEBI" id="CHEBI:456216"/>
        <dbReference type="EC" id="2.7.11.1"/>
    </reaction>
</comment>
<comment type="similarity">
    <text evidence="1 9">Belongs to the PI3/PI4-kinase family.</text>
</comment>
<dbReference type="VEuPathDB" id="TriTrypDB:TcIL3000_10_7280"/>
<keyword evidence="5 9" id="KW-0418">Kinase</keyword>
<dbReference type="InterPro" id="IPR057564">
    <property type="entry name" value="HEAT_ATR"/>
</dbReference>
<sequence length="2435" mass="272236">MSAVEVCAHPLAGQLQPIFSELYSGKAAALSSAISKLECILKDQCDGLLQGSSVCQSRESSMRLSRWIGSQIMLLFGRPETQLAGILCVETLLEVEYEDTNNLVQSLLNPLENCVTSADMGVSKRAAQVWGMWLTSSGKPTKGIAQSRLDICVRDLQQSDSAVNKVAACLFLQELLKRAPTSVVPSLDFVAKGLLSALRGPSPLVQECAAATLHYVLLLMYTSMDTSAVNTWQDKFLAISLDELATRDSKRHIGALQCFNALISSATNSNTSYDPAVAFSPSSVGRVHEIWDYVNEKVIKRDNDPELQKELLNSLTTLALYDTETFRCKSFEKVLKASSDIFLSSSNQGLQLLAFQTVGKLAGIVPDQIGRFLACTMLHIEEALTQKTDSARCLEAVSCFASFAEVNPRAVRPRLRRILAPLLSVALSVDFAKNIARVCSAFPELRSTCLCKVLEVAKQQLSVNCKHVSKGCMYNVEIGPTLQILSALGSLEFSGYPTLPFLCETAIAYVSVPNEDVRRAAIGLCFKLIFSGCTGSQSPCKHTSDGVVVHSGREHIRLFNQVVEKLVNAAVADPESDIRLATLKSFTEEFDLTLALRDVVRSLFPALHDKHQNRLAVVQLLGRVSRRNPVHVYPMLRKIMVQCVTEMQYFEHAKKQEQALSILGAIVESAPGLGKPYVSSLLNICVARLSNETQDAAVCAALLSCVGKLVRYAEGDDVHVCARIRPVVVQHILDSSHLPKKKEALRALGDIVRTTKDVNVYENHPELLPVLLQALHGGFKELWPVREDVLQLMGIIGAVDPVRVKEILRGSRVKNSSTEVIPHLVFEGEVSIAQTVVRSVLHILSLPSLTEDQSAAAVRVIVDILSMEKLSSGSLVQYYGEIISSIQKQARTQVRKREEIITHFISLVHILKGHLRPHLREITSTVSSFILASELSVLKQVLALLKQLCRSLREEFRPYMSSLLGPIIRLVEENVDETSEIVLDFFSAMGPLLEGHLHTVLPVVCNVIVNSSVLCRYRIAAVNTLICFARELPDLCFHASRCVHCLCRVLGESDGVGLTLDAQLVKTVLDAFCTIAVSLGRRFDNFSPVVFPVVADFYGRTSKEYSDFCHAVCVAARSGEKFTMVRSGDEYSSGACADAPSSASRGELAPGLKSQSNAYASLRFHLRKRVQMCDEDWNHWLPQLAVNLLRSSPSPSHACALRLAELHGPFARQMLYSAFAACYADMDEHTQREVIDLLTEVLRGPRAPGEVMQELLNLAEHMERQGIRLSVGRKESIQYSSKFCPFDRKVLMESSARCNLYSKALHYVEIEFFETIREYERSVLRGCPKPLPVEAWQNLLQLCEKGIYFCNLLGQRESANGMLKFIQQNFSLLTGKKVTELSQMMDAHLFDKLQWWSQSLHAYGQRLQQEPNKVSNMIGVLKALDALGEYPRELDMWRQFSKRVSKKEVANLATMGARAAWLLRRWEDMEHITSLMSDDDYVGITAMFYKCTLLARKKQFCEAKRLISLCRRRVDSKLSALVAESYDRAYDLFVGIQQLSELEELTMAAQNLRRAGHWQQLWERRLSVMAYEGWSGSLTNHTLLIPPSSEIDMWLRFVSLSRAHGQESVSNEVLYELLGNQSIERAIDTGIPPPAIAMGAFQHLYETNNKDAAIATLHLYVNKVENSGIRYANREREDMAVCHAKLAEWLAEQKKTHRTAEEVQLIFSHLLRATDLDKKNGAIWRMLARAHRETATKASVAGDSASASIQIVKALDAYLRSVSLSEELEDALGFLSLWFMCGSLPSVQANSTLKAEIEEVNPTVWLKVIPQIIARISSPDAVVADSVYNILVLIAKRHPQAILYSLNVAHTSCHGKSRKEGVEPLKGSQRVLSRIAELHQNGKSMVAHAALACRELVRCAVLWPELWIDELGRALCQWERHRSVHGLMQVMEPLLNQLKKPETMAETQFAAEFGKSLEDARSFVQRSAALDCESLMEDARRHLVSVERRLREQVSGMSSLALQLVSPELQQNGRNLSLVVPGQYKENGNYPQIASFQNVLKVLNSKQRPRRIYINGSNGEVYKFLLKGHEDLRLDERVMQLLGFVNTILEKHSVAKRHDCLIQTYSVTPLSDNAGLVGWVDHCDTLNQIIEEYRVDPKCIRMELDLMRSMCDNLYYLSAIQRVEPFEFALGQTEGVDLVRSFWVKAPSAETWLERRTTYVCSLATMSMVGHILGLGDRHPSNLMIHAFSGRVVHIDFGDCFEVAQNRSIHPEKVPFRLTRMLVKAMEMGGIEGLFRHGCITVMNALREEGSSLLALLEAFVHDPLVSWWRDDVGDFTLSGQGLASIQTTSMIESLRFVPDECDVGSAQASPRSMQRRVGLQRGDGDADTDFWQTRKARSVVRRIKRKLRGLEYPQSQKARGSDGFTVEEQVARLIEEATLNENLCVHFLGWCPFW</sequence>
<dbReference type="SUPFAM" id="SSF56112">
    <property type="entry name" value="Protein kinase-like (PK-like)"/>
    <property type="match status" value="1"/>
</dbReference>
<dbReference type="SMART" id="SM01345">
    <property type="entry name" value="Rapamycin_bind"/>
    <property type="match status" value="1"/>
</dbReference>
<dbReference type="InterPro" id="IPR050517">
    <property type="entry name" value="DDR_Repair_Kinase"/>
</dbReference>
<dbReference type="InterPro" id="IPR026683">
    <property type="entry name" value="TOR_cat"/>
</dbReference>
<dbReference type="FunFam" id="3.30.1010.10:FF:000034">
    <property type="entry name" value="Serine/threonine-protein kinase TOR"/>
    <property type="match status" value="1"/>
</dbReference>
<dbReference type="Gene3D" id="1.20.120.150">
    <property type="entry name" value="FKBP12-rapamycin binding domain"/>
    <property type="match status" value="1"/>
</dbReference>
<evidence type="ECO:0000313" key="13">
    <source>
        <dbReference type="EMBL" id="CCC93954.1"/>
    </source>
</evidence>
<protein>
    <recommendedName>
        <fullName evidence="9">Serine/threonine-protein kinase TOR</fullName>
        <ecNumber evidence="9">2.7.11.1</ecNumber>
    </recommendedName>
</protein>
<dbReference type="GO" id="GO:0031929">
    <property type="term" value="P:TOR signaling"/>
    <property type="evidence" value="ECO:0007669"/>
    <property type="project" value="TreeGrafter"/>
</dbReference>
<dbReference type="GO" id="GO:0005524">
    <property type="term" value="F:ATP binding"/>
    <property type="evidence" value="ECO:0007669"/>
    <property type="project" value="UniProtKB-KW"/>
</dbReference>
<dbReference type="SMART" id="SM01346">
    <property type="entry name" value="DUF3385"/>
    <property type="match status" value="1"/>
</dbReference>
<dbReference type="EMBL" id="HE575323">
    <property type="protein sequence ID" value="CCC93954.1"/>
    <property type="molecule type" value="Genomic_DNA"/>
</dbReference>
<dbReference type="GO" id="GO:0031931">
    <property type="term" value="C:TORC1 complex"/>
    <property type="evidence" value="ECO:0007669"/>
    <property type="project" value="TreeGrafter"/>
</dbReference>
<dbReference type="Pfam" id="PF02260">
    <property type="entry name" value="FATC"/>
    <property type="match status" value="1"/>
</dbReference>
<keyword evidence="4 9" id="KW-0547">Nucleotide-binding</keyword>
<evidence type="ECO:0000256" key="9">
    <source>
        <dbReference type="RuleBase" id="RU364109"/>
    </source>
</evidence>
<dbReference type="InterPro" id="IPR014009">
    <property type="entry name" value="PIK_FAT"/>
</dbReference>
<keyword evidence="2 9" id="KW-0808">Transferase</keyword>
<keyword evidence="6 9" id="KW-0067">ATP-binding</keyword>
<dbReference type="GO" id="GO:0005737">
    <property type="term" value="C:cytoplasm"/>
    <property type="evidence" value="ECO:0007669"/>
    <property type="project" value="TreeGrafter"/>
</dbReference>
<evidence type="ECO:0000256" key="4">
    <source>
        <dbReference type="ARBA" id="ARBA00022741"/>
    </source>
</evidence>
<dbReference type="PROSITE" id="PS51190">
    <property type="entry name" value="FATC"/>
    <property type="match status" value="1"/>
</dbReference>
<dbReference type="GO" id="GO:0016242">
    <property type="term" value="P:negative regulation of macroautophagy"/>
    <property type="evidence" value="ECO:0007669"/>
    <property type="project" value="TreeGrafter"/>
</dbReference>
<evidence type="ECO:0000259" key="12">
    <source>
        <dbReference type="PROSITE" id="PS51190"/>
    </source>
</evidence>
<evidence type="ECO:0000256" key="2">
    <source>
        <dbReference type="ARBA" id="ARBA00022679"/>
    </source>
</evidence>
<dbReference type="FunFam" id="1.10.1070.11:FF:000029">
    <property type="entry name" value="Serine/threonine-protein kinase TOR"/>
    <property type="match status" value="1"/>
</dbReference>
<dbReference type="InterPro" id="IPR009076">
    <property type="entry name" value="FRB_dom"/>
</dbReference>
<dbReference type="InterPro" id="IPR003152">
    <property type="entry name" value="FATC_dom"/>
</dbReference>
<reference evidence="13" key="1">
    <citation type="journal article" date="2012" name="Proc. Natl. Acad. Sci. U.S.A.">
        <title>Antigenic diversity is generated by distinct evolutionary mechanisms in African trypanosome species.</title>
        <authorList>
            <person name="Jackson A.P."/>
            <person name="Berry A."/>
            <person name="Aslett M."/>
            <person name="Allison H.C."/>
            <person name="Burton P."/>
            <person name="Vavrova-Anderson J."/>
            <person name="Brown R."/>
            <person name="Browne H."/>
            <person name="Corton N."/>
            <person name="Hauser H."/>
            <person name="Gamble J."/>
            <person name="Gilderthorp R."/>
            <person name="Marcello L."/>
            <person name="McQuillan J."/>
            <person name="Otto T.D."/>
            <person name="Quail M.A."/>
            <person name="Sanders M.J."/>
            <person name="van Tonder A."/>
            <person name="Ginger M.L."/>
            <person name="Field M.C."/>
            <person name="Barry J.D."/>
            <person name="Hertz-Fowler C."/>
            <person name="Berriman M."/>
        </authorList>
    </citation>
    <scope>NUCLEOTIDE SEQUENCE</scope>
    <source>
        <strain evidence="13">IL3000</strain>
    </source>
</reference>
<dbReference type="InterPro" id="IPR016024">
    <property type="entry name" value="ARM-type_fold"/>
</dbReference>
<dbReference type="PANTHER" id="PTHR11139">
    <property type="entry name" value="ATAXIA TELANGIECTASIA MUTATED ATM -RELATED"/>
    <property type="match status" value="1"/>
</dbReference>
<dbReference type="Gene3D" id="3.30.1010.10">
    <property type="entry name" value="Phosphatidylinositol 3-kinase Catalytic Subunit, Chain A, domain 4"/>
    <property type="match status" value="1"/>
</dbReference>
<dbReference type="InterPro" id="IPR000403">
    <property type="entry name" value="PI3/4_kinase_cat_dom"/>
</dbReference>
<keyword evidence="3" id="KW-0677">Repeat</keyword>
<dbReference type="Pfam" id="PF08771">
    <property type="entry name" value="FRB_dom"/>
    <property type="match status" value="1"/>
</dbReference>
<dbReference type="FunFam" id="1.25.10.10:FF:000965">
    <property type="entry name" value="Serine/threonine-protein kinase TOR"/>
    <property type="match status" value="1"/>
</dbReference>
<feature type="domain" description="PI3K/PI4K catalytic" evidence="10">
    <location>
        <begin position="2036"/>
        <end position="2351"/>
    </location>
</feature>
<dbReference type="EC" id="2.7.11.1" evidence="9"/>
<evidence type="ECO:0000256" key="8">
    <source>
        <dbReference type="ARBA" id="ARBA00048679"/>
    </source>
</evidence>
<dbReference type="CDD" id="cd05169">
    <property type="entry name" value="PIKKc_TOR"/>
    <property type="match status" value="1"/>
</dbReference>
<dbReference type="SUPFAM" id="SSF48371">
    <property type="entry name" value="ARM repeat"/>
    <property type="match status" value="2"/>
</dbReference>
<dbReference type="InterPro" id="IPR011009">
    <property type="entry name" value="Kinase-like_dom_sf"/>
</dbReference>
<evidence type="ECO:0000256" key="1">
    <source>
        <dbReference type="ARBA" id="ARBA00011031"/>
    </source>
</evidence>